<proteinExistence type="predicted"/>
<dbReference type="OrthoDB" id="408529at2759"/>
<dbReference type="PANTHER" id="PTHR47436">
    <property type="entry name" value="HISTONE-LYSINE N-METHYLTRANSFERASE ATXR2"/>
    <property type="match status" value="1"/>
</dbReference>
<feature type="compositionally biased region" description="Low complexity" evidence="1">
    <location>
        <begin position="1"/>
        <end position="13"/>
    </location>
</feature>
<reference evidence="3" key="1">
    <citation type="submission" date="2013-10" db="EMBL/GenBank/DDBJ databases">
        <title>Genomic analysis of the causative agents of coccidiosis in chickens.</title>
        <authorList>
            <person name="Reid A.J."/>
            <person name="Blake D."/>
            <person name="Billington K."/>
            <person name="Browne H."/>
            <person name="Dunn M."/>
            <person name="Hung S."/>
            <person name="Kawahara F."/>
            <person name="Miranda-Saavedra D."/>
            <person name="Mourier T."/>
            <person name="Nagra H."/>
            <person name="Otto T.D."/>
            <person name="Rawlings N."/>
            <person name="Sanchez A."/>
            <person name="Sanders M."/>
            <person name="Subramaniam C."/>
            <person name="Tay Y."/>
            <person name="Dear P."/>
            <person name="Doerig C."/>
            <person name="Gruber A."/>
            <person name="Parkinson J."/>
            <person name="Shirley M."/>
            <person name="Wan K.L."/>
            <person name="Berriman M."/>
            <person name="Tomley F."/>
            <person name="Pain A."/>
        </authorList>
    </citation>
    <scope>NUCLEOTIDE SEQUENCE [LARGE SCALE GENOMIC DNA]</scope>
    <source>
        <strain evidence="3">Weybridge</strain>
    </source>
</reference>
<dbReference type="GeneID" id="25336386"/>
<sequence>MVGPRQQAQQQQQYRGKSQAEQRQRNHVGQDRQKYPTHKELRNEQEVNSQRFQQEQHETCQHYGMQQNNPQEKQPAPAAEQPWAASPRAHVEFLGGKRARGLVASEAIEASEVIYTEETPLLAVQHEFSRLCGLTCSNCLRFVGSLKDCIRHVLNHAGRHEVLGAVSLIPDGFIKKAGLSLGPVVPCGEAECPAVFCSKRCLEHARQETLHRMVCVEATERTAWLEFLSHARKHHDGLVMAGVCMAQIVFEVIFKGRQFSEVVRPFLEFYSAPWESLAPNRLLANGPPPSGDFFACLSRRRVPTSAQS</sequence>
<dbReference type="PROSITE" id="PS00028">
    <property type="entry name" value="ZINC_FINGER_C2H2_1"/>
    <property type="match status" value="1"/>
</dbReference>
<evidence type="ECO:0000313" key="3">
    <source>
        <dbReference type="EMBL" id="CDJ56798.1"/>
    </source>
</evidence>
<gene>
    <name evidence="3" type="ORF">EMWEY_00024000</name>
</gene>
<feature type="region of interest" description="Disordered" evidence="1">
    <location>
        <begin position="1"/>
        <end position="57"/>
    </location>
</feature>
<dbReference type="InterPro" id="IPR044237">
    <property type="entry name" value="ATXR2-like"/>
</dbReference>
<dbReference type="Proteomes" id="UP000030763">
    <property type="component" value="Unassembled WGS sequence"/>
</dbReference>
<dbReference type="RefSeq" id="XP_013333448.1">
    <property type="nucleotide sequence ID" value="XM_013477994.1"/>
</dbReference>
<dbReference type="EMBL" id="HG719118">
    <property type="protein sequence ID" value="CDJ56798.1"/>
    <property type="molecule type" value="Genomic_DNA"/>
</dbReference>
<protein>
    <recommendedName>
        <fullName evidence="2">C2H2-type domain-containing protein</fullName>
    </recommendedName>
</protein>
<dbReference type="VEuPathDB" id="ToxoDB:EMWEY_00024000"/>
<evidence type="ECO:0000256" key="1">
    <source>
        <dbReference type="SAM" id="MobiDB-lite"/>
    </source>
</evidence>
<evidence type="ECO:0000313" key="4">
    <source>
        <dbReference type="Proteomes" id="UP000030763"/>
    </source>
</evidence>
<dbReference type="InterPro" id="IPR013087">
    <property type="entry name" value="Znf_C2H2_type"/>
</dbReference>
<name>U6M129_EIMMA</name>
<keyword evidence="4" id="KW-1185">Reference proteome</keyword>
<evidence type="ECO:0000259" key="2">
    <source>
        <dbReference type="PROSITE" id="PS00028"/>
    </source>
</evidence>
<feature type="region of interest" description="Disordered" evidence="1">
    <location>
        <begin position="66"/>
        <end position="85"/>
    </location>
</feature>
<accession>U6M129</accession>
<feature type="domain" description="C2H2-type" evidence="2">
    <location>
        <begin position="136"/>
        <end position="156"/>
    </location>
</feature>
<dbReference type="AlphaFoldDB" id="U6M129"/>
<dbReference type="PANTHER" id="PTHR47436:SF1">
    <property type="entry name" value="SET DOMAIN-CONTAINING PROTEIN"/>
    <property type="match status" value="1"/>
</dbReference>
<feature type="compositionally biased region" description="Basic and acidic residues" evidence="1">
    <location>
        <begin position="18"/>
        <end position="45"/>
    </location>
</feature>
<organism evidence="3 4">
    <name type="scientific">Eimeria maxima</name>
    <name type="common">Coccidian parasite</name>
    <dbReference type="NCBI Taxonomy" id="5804"/>
    <lineage>
        <taxon>Eukaryota</taxon>
        <taxon>Sar</taxon>
        <taxon>Alveolata</taxon>
        <taxon>Apicomplexa</taxon>
        <taxon>Conoidasida</taxon>
        <taxon>Coccidia</taxon>
        <taxon>Eucoccidiorida</taxon>
        <taxon>Eimeriorina</taxon>
        <taxon>Eimeriidae</taxon>
        <taxon>Eimeria</taxon>
    </lineage>
</organism>
<reference evidence="3" key="2">
    <citation type="submission" date="2013-10" db="EMBL/GenBank/DDBJ databases">
        <authorList>
            <person name="Aslett M."/>
        </authorList>
    </citation>
    <scope>NUCLEOTIDE SEQUENCE [LARGE SCALE GENOMIC DNA]</scope>
    <source>
        <strain evidence="3">Weybridge</strain>
    </source>
</reference>
<dbReference type="GO" id="GO:0008168">
    <property type="term" value="F:methyltransferase activity"/>
    <property type="evidence" value="ECO:0007669"/>
    <property type="project" value="InterPro"/>
</dbReference>